<organism evidence="1 2">
    <name type="scientific">Pseudomonas syringae pv. cerasicola</name>
    <dbReference type="NCBI Taxonomy" id="264451"/>
    <lineage>
        <taxon>Bacteria</taxon>
        <taxon>Pseudomonadati</taxon>
        <taxon>Pseudomonadota</taxon>
        <taxon>Gammaproteobacteria</taxon>
        <taxon>Pseudomonadales</taxon>
        <taxon>Pseudomonadaceae</taxon>
        <taxon>Pseudomonas</taxon>
        <taxon>Pseudomonas syringae</taxon>
    </lineage>
</organism>
<name>A0A0N8R808_PSESX</name>
<dbReference type="Proteomes" id="UP000050356">
    <property type="component" value="Unassembled WGS sequence"/>
</dbReference>
<evidence type="ECO:0000313" key="1">
    <source>
        <dbReference type="EMBL" id="KPX02271.1"/>
    </source>
</evidence>
<feature type="non-terminal residue" evidence="1">
    <location>
        <position position="98"/>
    </location>
</feature>
<accession>A0A0N8R808</accession>
<dbReference type="EMBL" id="LJQA01000014">
    <property type="protein sequence ID" value="KPX02271.1"/>
    <property type="molecule type" value="Genomic_DNA"/>
</dbReference>
<evidence type="ECO:0000313" key="2">
    <source>
        <dbReference type="Proteomes" id="UP000050356"/>
    </source>
</evidence>
<sequence length="98" mass="10776">MRMATIGSFFGSDRRAERVWLLRSASIVIKMVGCFFQPRCKTVSANNPLLQSYDLPPFSAIRAEHVKPAVEKILADNRAAIADILAKQGSTPTWAGLV</sequence>
<gene>
    <name evidence="1" type="ORF">ALO50_05098</name>
</gene>
<protein>
    <submittedName>
        <fullName evidence="1">Oligopeptidase A</fullName>
    </submittedName>
</protein>
<dbReference type="PATRIC" id="fig|264451.4.peg.5421"/>
<dbReference type="AlphaFoldDB" id="A0A0N8R808"/>
<proteinExistence type="predicted"/>
<dbReference type="SUPFAM" id="SSF55486">
    <property type="entry name" value="Metalloproteases ('zincins'), catalytic domain"/>
    <property type="match status" value="1"/>
</dbReference>
<comment type="caution">
    <text evidence="1">The sequence shown here is derived from an EMBL/GenBank/DDBJ whole genome shotgun (WGS) entry which is preliminary data.</text>
</comment>
<reference evidence="1 2" key="1">
    <citation type="submission" date="2015-09" db="EMBL/GenBank/DDBJ databases">
        <title>Genome announcement of multiple Pseudomonas syringae strains.</title>
        <authorList>
            <person name="Thakur S."/>
            <person name="Wang P.W."/>
            <person name="Gong Y."/>
            <person name="Weir B.S."/>
            <person name="Guttman D.S."/>
        </authorList>
    </citation>
    <scope>NUCLEOTIDE SEQUENCE [LARGE SCALE GENOMIC DNA]</scope>
    <source>
        <strain evidence="1 2">ICMP17524</strain>
    </source>
</reference>
<dbReference type="Gene3D" id="1.10.1370.40">
    <property type="match status" value="1"/>
</dbReference>